<comment type="caution">
    <text evidence="7">The sequence shown here is derived from an EMBL/GenBank/DDBJ whole genome shotgun (WGS) entry which is preliminary data.</text>
</comment>
<sequence length="194" mass="22872">MATDNEILRLFKENKAQGLRLLFEAYYRKMVLYAHEYTGSLSQAEDIVQDFFIRLWEEDYLENVKPDALRSYLFISIKNFCYSHLHSKTAQIKKVQLTDIDIPMTCAEAMNSEIVERVNESIAKLPPQTATIVDCILMQDMKYQETANKLNISINTVKTLLKKGIKFLREDLKDDLYLLFYFFYKKNPFPNHPF</sequence>
<dbReference type="InterPro" id="IPR013249">
    <property type="entry name" value="RNA_pol_sigma70_r4_t2"/>
</dbReference>
<keyword evidence="4" id="KW-0804">Transcription</keyword>
<reference evidence="7" key="1">
    <citation type="journal article" date="2021" name="PeerJ">
        <title>Extensive microbial diversity within the chicken gut microbiome revealed by metagenomics and culture.</title>
        <authorList>
            <person name="Gilroy R."/>
            <person name="Ravi A."/>
            <person name="Getino M."/>
            <person name="Pursley I."/>
            <person name="Horton D.L."/>
            <person name="Alikhan N.F."/>
            <person name="Baker D."/>
            <person name="Gharbi K."/>
            <person name="Hall N."/>
            <person name="Watson M."/>
            <person name="Adriaenssens E.M."/>
            <person name="Foster-Nyarko E."/>
            <person name="Jarju S."/>
            <person name="Secka A."/>
            <person name="Antonio M."/>
            <person name="Oren A."/>
            <person name="Chaudhuri R.R."/>
            <person name="La Ragione R."/>
            <person name="Hildebrand F."/>
            <person name="Pallen M.J."/>
        </authorList>
    </citation>
    <scope>NUCLEOTIDE SEQUENCE</scope>
    <source>
        <strain evidence="7">23274</strain>
    </source>
</reference>
<dbReference type="Pfam" id="PF08281">
    <property type="entry name" value="Sigma70_r4_2"/>
    <property type="match status" value="1"/>
</dbReference>
<dbReference type="InterPro" id="IPR013325">
    <property type="entry name" value="RNA_pol_sigma_r2"/>
</dbReference>
<evidence type="ECO:0000259" key="5">
    <source>
        <dbReference type="Pfam" id="PF04542"/>
    </source>
</evidence>
<dbReference type="AlphaFoldDB" id="A0A9D1UYT6"/>
<gene>
    <name evidence="7" type="ORF">H9863_01015</name>
</gene>
<dbReference type="InterPro" id="IPR039425">
    <property type="entry name" value="RNA_pol_sigma-70-like"/>
</dbReference>
<feature type="domain" description="RNA polymerase sigma-70 region 2" evidence="5">
    <location>
        <begin position="22"/>
        <end position="88"/>
    </location>
</feature>
<dbReference type="GO" id="GO:0016987">
    <property type="term" value="F:sigma factor activity"/>
    <property type="evidence" value="ECO:0007669"/>
    <property type="project" value="UniProtKB-KW"/>
</dbReference>
<dbReference type="SUPFAM" id="SSF88946">
    <property type="entry name" value="Sigma2 domain of RNA polymerase sigma factors"/>
    <property type="match status" value="1"/>
</dbReference>
<dbReference type="InterPro" id="IPR007627">
    <property type="entry name" value="RNA_pol_sigma70_r2"/>
</dbReference>
<evidence type="ECO:0000256" key="4">
    <source>
        <dbReference type="ARBA" id="ARBA00023163"/>
    </source>
</evidence>
<reference evidence="7" key="2">
    <citation type="submission" date="2021-04" db="EMBL/GenBank/DDBJ databases">
        <authorList>
            <person name="Gilroy R."/>
        </authorList>
    </citation>
    <scope>NUCLEOTIDE SEQUENCE</scope>
    <source>
        <strain evidence="7">23274</strain>
    </source>
</reference>
<dbReference type="GO" id="GO:0003677">
    <property type="term" value="F:DNA binding"/>
    <property type="evidence" value="ECO:0007669"/>
    <property type="project" value="InterPro"/>
</dbReference>
<protein>
    <submittedName>
        <fullName evidence="7">Sigma-70 family RNA polymerase sigma factor</fullName>
    </submittedName>
</protein>
<dbReference type="Gene3D" id="1.10.1740.10">
    <property type="match status" value="1"/>
</dbReference>
<dbReference type="PANTHER" id="PTHR43133">
    <property type="entry name" value="RNA POLYMERASE ECF-TYPE SIGMA FACTO"/>
    <property type="match status" value="1"/>
</dbReference>
<evidence type="ECO:0000259" key="6">
    <source>
        <dbReference type="Pfam" id="PF08281"/>
    </source>
</evidence>
<organism evidence="7 8">
    <name type="scientific">Candidatus Odoribacter faecigallinarum</name>
    <dbReference type="NCBI Taxonomy" id="2838706"/>
    <lineage>
        <taxon>Bacteria</taxon>
        <taxon>Pseudomonadati</taxon>
        <taxon>Bacteroidota</taxon>
        <taxon>Bacteroidia</taxon>
        <taxon>Bacteroidales</taxon>
        <taxon>Odoribacteraceae</taxon>
        <taxon>Odoribacter</taxon>
    </lineage>
</organism>
<dbReference type="InterPro" id="IPR014284">
    <property type="entry name" value="RNA_pol_sigma-70_dom"/>
</dbReference>
<name>A0A9D1UYT6_9BACT</name>
<accession>A0A9D1UYT6</accession>
<proteinExistence type="inferred from homology"/>
<dbReference type="PANTHER" id="PTHR43133:SF46">
    <property type="entry name" value="RNA POLYMERASE SIGMA-70 FACTOR ECF SUBFAMILY"/>
    <property type="match status" value="1"/>
</dbReference>
<dbReference type="Gene3D" id="1.10.10.10">
    <property type="entry name" value="Winged helix-like DNA-binding domain superfamily/Winged helix DNA-binding domain"/>
    <property type="match status" value="1"/>
</dbReference>
<dbReference type="EMBL" id="DXFT01000019">
    <property type="protein sequence ID" value="HIX02684.1"/>
    <property type="molecule type" value="Genomic_DNA"/>
</dbReference>
<dbReference type="Proteomes" id="UP000824202">
    <property type="component" value="Unassembled WGS sequence"/>
</dbReference>
<dbReference type="InterPro" id="IPR013324">
    <property type="entry name" value="RNA_pol_sigma_r3/r4-like"/>
</dbReference>
<comment type="similarity">
    <text evidence="1">Belongs to the sigma-70 factor family. ECF subfamily.</text>
</comment>
<evidence type="ECO:0000313" key="8">
    <source>
        <dbReference type="Proteomes" id="UP000824202"/>
    </source>
</evidence>
<evidence type="ECO:0000313" key="7">
    <source>
        <dbReference type="EMBL" id="HIX02684.1"/>
    </source>
</evidence>
<dbReference type="Pfam" id="PF04542">
    <property type="entry name" value="Sigma70_r2"/>
    <property type="match status" value="1"/>
</dbReference>
<dbReference type="CDD" id="cd06171">
    <property type="entry name" value="Sigma70_r4"/>
    <property type="match status" value="1"/>
</dbReference>
<dbReference type="InterPro" id="IPR036388">
    <property type="entry name" value="WH-like_DNA-bd_sf"/>
</dbReference>
<dbReference type="NCBIfam" id="TIGR02937">
    <property type="entry name" value="sigma70-ECF"/>
    <property type="match status" value="1"/>
</dbReference>
<feature type="domain" description="RNA polymerase sigma factor 70 region 4 type 2" evidence="6">
    <location>
        <begin position="118"/>
        <end position="168"/>
    </location>
</feature>
<evidence type="ECO:0000256" key="1">
    <source>
        <dbReference type="ARBA" id="ARBA00010641"/>
    </source>
</evidence>
<evidence type="ECO:0000256" key="3">
    <source>
        <dbReference type="ARBA" id="ARBA00023082"/>
    </source>
</evidence>
<dbReference type="GO" id="GO:0006352">
    <property type="term" value="P:DNA-templated transcription initiation"/>
    <property type="evidence" value="ECO:0007669"/>
    <property type="project" value="InterPro"/>
</dbReference>
<keyword evidence="2" id="KW-0805">Transcription regulation</keyword>
<evidence type="ECO:0000256" key="2">
    <source>
        <dbReference type="ARBA" id="ARBA00023015"/>
    </source>
</evidence>
<keyword evidence="3" id="KW-0731">Sigma factor</keyword>
<dbReference type="SUPFAM" id="SSF88659">
    <property type="entry name" value="Sigma3 and sigma4 domains of RNA polymerase sigma factors"/>
    <property type="match status" value="1"/>
</dbReference>